<accession>A0AAV5S780</accession>
<feature type="transmembrane region" description="Helical" evidence="1">
    <location>
        <begin position="429"/>
        <end position="453"/>
    </location>
</feature>
<reference evidence="3" key="1">
    <citation type="submission" date="2023-10" db="EMBL/GenBank/DDBJ databases">
        <title>Genome assembly of Pristionchus species.</title>
        <authorList>
            <person name="Yoshida K."/>
            <person name="Sommer R.J."/>
        </authorList>
    </citation>
    <scope>NUCLEOTIDE SEQUENCE</scope>
    <source>
        <strain evidence="3">RS0144</strain>
    </source>
</reference>
<protein>
    <recommendedName>
        <fullName evidence="2">Carboxylesterase type B domain-containing protein</fullName>
    </recommendedName>
</protein>
<keyword evidence="1" id="KW-0812">Transmembrane</keyword>
<dbReference type="InterPro" id="IPR029058">
    <property type="entry name" value="AB_hydrolase_fold"/>
</dbReference>
<gene>
    <name evidence="3" type="ORF">PENTCL1PPCAC_926</name>
</gene>
<keyword evidence="4" id="KW-1185">Reference proteome</keyword>
<evidence type="ECO:0000256" key="1">
    <source>
        <dbReference type="SAM" id="Phobius"/>
    </source>
</evidence>
<organism evidence="3 4">
    <name type="scientific">Pristionchus entomophagus</name>
    <dbReference type="NCBI Taxonomy" id="358040"/>
    <lineage>
        <taxon>Eukaryota</taxon>
        <taxon>Metazoa</taxon>
        <taxon>Ecdysozoa</taxon>
        <taxon>Nematoda</taxon>
        <taxon>Chromadorea</taxon>
        <taxon>Rhabditida</taxon>
        <taxon>Rhabditina</taxon>
        <taxon>Diplogasteromorpha</taxon>
        <taxon>Diplogasteroidea</taxon>
        <taxon>Neodiplogasteridae</taxon>
        <taxon>Pristionchus</taxon>
    </lineage>
</organism>
<dbReference type="PANTHER" id="PTHR45580">
    <property type="entry name" value="PROTEIN CBG05369"/>
    <property type="match status" value="1"/>
</dbReference>
<keyword evidence="1" id="KW-1133">Transmembrane helix</keyword>
<evidence type="ECO:0000313" key="4">
    <source>
        <dbReference type="Proteomes" id="UP001432027"/>
    </source>
</evidence>
<keyword evidence="1" id="KW-0472">Membrane</keyword>
<dbReference type="AlphaFoldDB" id="A0AAV5S780"/>
<sequence>LHLNVYTSNKCRESNSTCHVVFVIHGGVGIFDAPMKFPDETLVRNFVSQDIVVVSTAYRLGMFGAIGLGDENVVPANLNMHDILAALNFTHSEIRNFGGDKNKITILGQSEGAHFALMIAFSPGISTPGEKRRINGVISMSGPSGLETQEQTVQRSHAVATELGCSGTAREIMDCLRLLDTETIFEAAFQVHGTDILSGKTPIGITMAGELFPITNDREMRESKDPIRLMIGTTLYEMVGESGKDKINRVLGVTNKKECYEKYVNDTGSGAFVPGYNDASQEFLVTSHIFAKYQAQIGGEAYLYEYGYPVHGAHTDDAYFVLGFHQFEMDENEKWLSRVYPRYFTRFIKGEKPTDDWSPVKPLLMNYYSVNRSIADDVYPHTKFGYQNYIVKYYEELVKCDNELSLTILLAFNAPVEYKSMNTTGDFQVLFQSFTAVDAIVVSLFALGALFLLCCFSKCFIRICCCCYKQKNDYER</sequence>
<feature type="domain" description="Carboxylesterase type B" evidence="2">
    <location>
        <begin position="1"/>
        <end position="374"/>
    </location>
</feature>
<dbReference type="EMBL" id="BTSX01000001">
    <property type="protein sequence ID" value="GMS78751.1"/>
    <property type="molecule type" value="Genomic_DNA"/>
</dbReference>
<dbReference type="Proteomes" id="UP001432027">
    <property type="component" value="Unassembled WGS sequence"/>
</dbReference>
<dbReference type="SUPFAM" id="SSF53474">
    <property type="entry name" value="alpha/beta-Hydrolases"/>
    <property type="match status" value="1"/>
</dbReference>
<evidence type="ECO:0000259" key="2">
    <source>
        <dbReference type="Pfam" id="PF00135"/>
    </source>
</evidence>
<dbReference type="Gene3D" id="3.40.50.1820">
    <property type="entry name" value="alpha/beta hydrolase"/>
    <property type="match status" value="1"/>
</dbReference>
<evidence type="ECO:0000313" key="3">
    <source>
        <dbReference type="EMBL" id="GMS78751.1"/>
    </source>
</evidence>
<proteinExistence type="predicted"/>
<dbReference type="Pfam" id="PF00135">
    <property type="entry name" value="COesterase"/>
    <property type="match status" value="1"/>
</dbReference>
<feature type="non-terminal residue" evidence="3">
    <location>
        <position position="476"/>
    </location>
</feature>
<name>A0AAV5S780_9BILA</name>
<comment type="caution">
    <text evidence="3">The sequence shown here is derived from an EMBL/GenBank/DDBJ whole genome shotgun (WGS) entry which is preliminary data.</text>
</comment>
<dbReference type="PANTHER" id="PTHR45580:SF6">
    <property type="entry name" value="CARBOXYLESTERASE TYPE B DOMAIN-CONTAINING PROTEIN"/>
    <property type="match status" value="1"/>
</dbReference>
<feature type="non-terminal residue" evidence="3">
    <location>
        <position position="1"/>
    </location>
</feature>
<dbReference type="InterPro" id="IPR002018">
    <property type="entry name" value="CarbesteraseB"/>
</dbReference>